<dbReference type="PANTHER" id="PTHR23354:SF62">
    <property type="entry name" value="MUSTARD, ISOFORM V"/>
    <property type="match status" value="1"/>
</dbReference>
<feature type="compositionally biased region" description="Basic and acidic residues" evidence="6">
    <location>
        <begin position="1"/>
        <end position="21"/>
    </location>
</feature>
<evidence type="ECO:0000256" key="2">
    <source>
        <dbReference type="ARBA" id="ARBA00009540"/>
    </source>
</evidence>
<organism evidence="8 9">
    <name type="scientific">Coniella lustricola</name>
    <dbReference type="NCBI Taxonomy" id="2025994"/>
    <lineage>
        <taxon>Eukaryota</taxon>
        <taxon>Fungi</taxon>
        <taxon>Dikarya</taxon>
        <taxon>Ascomycota</taxon>
        <taxon>Pezizomycotina</taxon>
        <taxon>Sordariomycetes</taxon>
        <taxon>Sordariomycetidae</taxon>
        <taxon>Diaporthales</taxon>
        <taxon>Schizoparmaceae</taxon>
        <taxon>Coniella</taxon>
    </lineage>
</organism>
<dbReference type="EMBL" id="KZ678442">
    <property type="protein sequence ID" value="PSR85475.1"/>
    <property type="molecule type" value="Genomic_DNA"/>
</dbReference>
<evidence type="ECO:0000256" key="1">
    <source>
        <dbReference type="ARBA" id="ARBA00004173"/>
    </source>
</evidence>
<dbReference type="Proteomes" id="UP000241462">
    <property type="component" value="Unassembled WGS sequence"/>
</dbReference>
<reference evidence="8 9" key="1">
    <citation type="journal article" date="2018" name="Mycol. Prog.">
        <title>Coniella lustricola, a new species from submerged detritus.</title>
        <authorList>
            <person name="Raudabaugh D.B."/>
            <person name="Iturriaga T."/>
            <person name="Carver A."/>
            <person name="Mondo S."/>
            <person name="Pangilinan J."/>
            <person name="Lipzen A."/>
            <person name="He G."/>
            <person name="Amirebrahimi M."/>
            <person name="Grigoriev I.V."/>
            <person name="Miller A.N."/>
        </authorList>
    </citation>
    <scope>NUCLEOTIDE SEQUENCE [LARGE SCALE GENOMIC DNA]</scope>
    <source>
        <strain evidence="8 9">B22-T-1</strain>
    </source>
</reference>
<comment type="subcellular location">
    <subcellularLocation>
        <location evidence="1">Mitochondrion</location>
    </subcellularLocation>
</comment>
<dbReference type="STRING" id="2025994.A0A2T3A7V8"/>
<dbReference type="GO" id="GO:0005739">
    <property type="term" value="C:mitochondrion"/>
    <property type="evidence" value="ECO:0007669"/>
    <property type="project" value="UniProtKB-SubCell"/>
</dbReference>
<evidence type="ECO:0000256" key="5">
    <source>
        <dbReference type="ARBA" id="ARBA00040604"/>
    </source>
</evidence>
<evidence type="ECO:0000259" key="7">
    <source>
        <dbReference type="PROSITE" id="PS51886"/>
    </source>
</evidence>
<dbReference type="AlphaFoldDB" id="A0A2T3A7V8"/>
<feature type="region of interest" description="Disordered" evidence="6">
    <location>
        <begin position="1"/>
        <end position="44"/>
    </location>
</feature>
<dbReference type="OrthoDB" id="26679at2759"/>
<evidence type="ECO:0000256" key="4">
    <source>
        <dbReference type="ARBA" id="ARBA00037112"/>
    </source>
</evidence>
<dbReference type="PROSITE" id="PS51886">
    <property type="entry name" value="TLDC"/>
    <property type="match status" value="1"/>
</dbReference>
<evidence type="ECO:0000256" key="6">
    <source>
        <dbReference type="SAM" id="MobiDB-lite"/>
    </source>
</evidence>
<evidence type="ECO:0000256" key="3">
    <source>
        <dbReference type="ARBA" id="ARBA00023128"/>
    </source>
</evidence>
<feature type="domain" description="TLDc" evidence="7">
    <location>
        <begin position="136"/>
        <end position="346"/>
    </location>
</feature>
<accession>A0A2T3A7V8</accession>
<dbReference type="Pfam" id="PF07534">
    <property type="entry name" value="TLD"/>
    <property type="match status" value="2"/>
</dbReference>
<name>A0A2T3A7V8_9PEZI</name>
<comment type="function">
    <text evidence="4">May be involved in protection from oxidative damage.</text>
</comment>
<evidence type="ECO:0000313" key="8">
    <source>
        <dbReference type="EMBL" id="PSR85475.1"/>
    </source>
</evidence>
<dbReference type="PANTHER" id="PTHR23354">
    <property type="entry name" value="NUCLEOLAR PROTEIN 7/ESTROGEN RECEPTOR COACTIVATOR-RELATED"/>
    <property type="match status" value="1"/>
</dbReference>
<proteinExistence type="inferred from homology"/>
<feature type="compositionally biased region" description="Low complexity" evidence="6">
    <location>
        <begin position="30"/>
        <end position="44"/>
    </location>
</feature>
<dbReference type="GO" id="GO:0005634">
    <property type="term" value="C:nucleus"/>
    <property type="evidence" value="ECO:0007669"/>
    <property type="project" value="TreeGrafter"/>
</dbReference>
<sequence>MAYHDHGRPAQHRLVSDDAHASSHSTPGNASPASSSSHDDASAVPSYLHSSITGLAAGFGGLVRRFSDMTGVHNPHPIPSRTYSGPAPPAALQGNGVSGVFTPPMNYNRSPSPLRPPPLEPLELRGFREDTTGSARLLTPAVAEEIRTLIPERQRLEDAWNLVYSLDQDGASLGTLYQKSSCYEGQRASFVLVVKDNEGGLFGAYLSDPPKPQPHYFGNGECFLWRASLLAALPPPPSEDTTNYNAARVTTIVSPTRISRTASPAPSSIGPSIRFKAFPYSGENEFYIYCEQHYLSVGAGDGHYGLWLNDSLEKGISARCLTFGNEPLSDEGIKFGILGVELWLIGNGGGVR</sequence>
<keyword evidence="3" id="KW-0496">Mitochondrion</keyword>
<dbReference type="SMART" id="SM00584">
    <property type="entry name" value="TLDc"/>
    <property type="match status" value="1"/>
</dbReference>
<dbReference type="InParanoid" id="A0A2T3A7V8"/>
<evidence type="ECO:0000313" key="9">
    <source>
        <dbReference type="Proteomes" id="UP000241462"/>
    </source>
</evidence>
<comment type="similarity">
    <text evidence="2">Belongs to the OXR1 family.</text>
</comment>
<protein>
    <recommendedName>
        <fullName evidence="5">Oxidation resistance protein 1</fullName>
    </recommendedName>
</protein>
<gene>
    <name evidence="8" type="ORF">BD289DRAFT_368451</name>
</gene>
<dbReference type="FunCoup" id="A0A2T3A7V8">
    <property type="interactions" value="8"/>
</dbReference>
<keyword evidence="9" id="KW-1185">Reference proteome</keyword>
<dbReference type="InterPro" id="IPR006571">
    <property type="entry name" value="TLDc_dom"/>
</dbReference>
<dbReference type="GO" id="GO:0006979">
    <property type="term" value="P:response to oxidative stress"/>
    <property type="evidence" value="ECO:0007669"/>
    <property type="project" value="TreeGrafter"/>
</dbReference>